<name>B1LXD5_METRJ</name>
<dbReference type="STRING" id="426355.Mrad2831_5309"/>
<proteinExistence type="predicted"/>
<dbReference type="KEGG" id="mrd:Mrad2831_5309"/>
<dbReference type="HOGENOM" id="CLU_2479811_0_0_5"/>
<evidence type="ECO:0000313" key="1">
    <source>
        <dbReference type="EMBL" id="ACB27256.1"/>
    </source>
</evidence>
<dbReference type="AlphaFoldDB" id="B1LXD5"/>
<reference evidence="1 2" key="1">
    <citation type="submission" date="2008-03" db="EMBL/GenBank/DDBJ databases">
        <title>Complete sequence of chromosome of Methylobacterium radiotolerans JCM 2831.</title>
        <authorList>
            <consortium name="US DOE Joint Genome Institute"/>
            <person name="Copeland A."/>
            <person name="Lucas S."/>
            <person name="Lapidus A."/>
            <person name="Glavina del Rio T."/>
            <person name="Dalin E."/>
            <person name="Tice H."/>
            <person name="Bruce D."/>
            <person name="Goodwin L."/>
            <person name="Pitluck S."/>
            <person name="Kiss H."/>
            <person name="Brettin T."/>
            <person name="Detter J.C."/>
            <person name="Han C."/>
            <person name="Kuske C.R."/>
            <person name="Schmutz J."/>
            <person name="Larimer F."/>
            <person name="Land M."/>
            <person name="Hauser L."/>
            <person name="Kyrpides N."/>
            <person name="Mikhailova N."/>
            <person name="Marx C.J."/>
            <person name="Richardson P."/>
        </authorList>
    </citation>
    <scope>NUCLEOTIDE SEQUENCE [LARGE SCALE GENOMIC DNA]</scope>
    <source>
        <strain evidence="2">ATCC 27329 / DSM 1819 / JCM 2831 / NBRC 15690 / NCIMB 10815 / 0-1</strain>
    </source>
</reference>
<gene>
    <name evidence="1" type="ordered locus">Mrad2831_5309</name>
</gene>
<dbReference type="Proteomes" id="UP000006589">
    <property type="component" value="Chromosome"/>
</dbReference>
<dbReference type="GeneID" id="6141380"/>
<dbReference type="EMBL" id="CP001001">
    <property type="protein sequence ID" value="ACB27256.1"/>
    <property type="molecule type" value="Genomic_DNA"/>
</dbReference>
<sequence>MAESSEAWEARKQDEVALGSDVFALGNAIDELNQVRRRFAFVAHLARGTRRAAAAARLAADIETLTVRATSQQRRLKAKRRAELGRS</sequence>
<dbReference type="PATRIC" id="fig|426355.14.peg.5363"/>
<dbReference type="RefSeq" id="WP_012322200.1">
    <property type="nucleotide sequence ID" value="NC_010505.1"/>
</dbReference>
<protein>
    <submittedName>
        <fullName evidence="1">Uncharacterized protein</fullName>
    </submittedName>
</protein>
<organism evidence="1 2">
    <name type="scientific">Methylobacterium radiotolerans (strain ATCC 27329 / DSM 1819 / JCM 2831 / NBRC 15690 / NCIMB 10815 / 0-1)</name>
    <dbReference type="NCBI Taxonomy" id="426355"/>
    <lineage>
        <taxon>Bacteria</taxon>
        <taxon>Pseudomonadati</taxon>
        <taxon>Pseudomonadota</taxon>
        <taxon>Alphaproteobacteria</taxon>
        <taxon>Hyphomicrobiales</taxon>
        <taxon>Methylobacteriaceae</taxon>
        <taxon>Methylobacterium</taxon>
    </lineage>
</organism>
<accession>B1LXD5</accession>
<evidence type="ECO:0000313" key="2">
    <source>
        <dbReference type="Proteomes" id="UP000006589"/>
    </source>
</evidence>
<dbReference type="OrthoDB" id="9910082at2"/>